<dbReference type="Pfam" id="PF08317">
    <property type="entry name" value="Spc7"/>
    <property type="match status" value="1"/>
</dbReference>
<proteinExistence type="predicted"/>
<feature type="compositionally biased region" description="Basic residues" evidence="2">
    <location>
        <begin position="36"/>
        <end position="46"/>
    </location>
</feature>
<dbReference type="AlphaFoldDB" id="A0A4P9Z2A8"/>
<feature type="compositionally biased region" description="Acidic residues" evidence="2">
    <location>
        <begin position="239"/>
        <end position="254"/>
    </location>
</feature>
<feature type="region of interest" description="Disordered" evidence="2">
    <location>
        <begin position="221"/>
        <end position="280"/>
    </location>
</feature>
<evidence type="ECO:0000259" key="3">
    <source>
        <dbReference type="SMART" id="SM00787"/>
    </source>
</evidence>
<feature type="region of interest" description="Disordered" evidence="2">
    <location>
        <begin position="141"/>
        <end position="181"/>
    </location>
</feature>
<evidence type="ECO:0000256" key="2">
    <source>
        <dbReference type="SAM" id="MobiDB-lite"/>
    </source>
</evidence>
<feature type="compositionally biased region" description="Basic and acidic residues" evidence="2">
    <location>
        <begin position="594"/>
        <end position="604"/>
    </location>
</feature>
<feature type="compositionally biased region" description="Polar residues" evidence="2">
    <location>
        <begin position="268"/>
        <end position="280"/>
    </location>
</feature>
<dbReference type="InterPro" id="IPR013253">
    <property type="entry name" value="Spc7_domain"/>
</dbReference>
<dbReference type="OrthoDB" id="5592879at2759"/>
<evidence type="ECO:0000313" key="4">
    <source>
        <dbReference type="EMBL" id="RKP25911.1"/>
    </source>
</evidence>
<evidence type="ECO:0000256" key="1">
    <source>
        <dbReference type="SAM" id="Coils"/>
    </source>
</evidence>
<dbReference type="InterPro" id="IPR033338">
    <property type="entry name" value="Spc105/Spc7"/>
</dbReference>
<feature type="compositionally biased region" description="Low complexity" evidence="2">
    <location>
        <begin position="255"/>
        <end position="265"/>
    </location>
</feature>
<dbReference type="GO" id="GO:0007094">
    <property type="term" value="P:mitotic spindle assembly checkpoint signaling"/>
    <property type="evidence" value="ECO:0007669"/>
    <property type="project" value="TreeGrafter"/>
</dbReference>
<dbReference type="SMART" id="SM00787">
    <property type="entry name" value="Spc7"/>
    <property type="match status" value="1"/>
</dbReference>
<feature type="compositionally biased region" description="Acidic residues" evidence="2">
    <location>
        <begin position="503"/>
        <end position="518"/>
    </location>
</feature>
<dbReference type="PANTHER" id="PTHR28260">
    <property type="entry name" value="SPINDLE POLE BODY COMPONENT SPC105"/>
    <property type="match status" value="1"/>
</dbReference>
<feature type="region of interest" description="Disordered" evidence="2">
    <location>
        <begin position="1"/>
        <end position="87"/>
    </location>
</feature>
<dbReference type="PANTHER" id="PTHR28260:SF1">
    <property type="entry name" value="SPINDLE POLE BODY COMPONENT SPC105"/>
    <property type="match status" value="1"/>
</dbReference>
<keyword evidence="1" id="KW-0175">Coiled coil</keyword>
<feature type="domain" description="Spc7 kinetochore protein" evidence="3">
    <location>
        <begin position="773"/>
        <end position="1068"/>
    </location>
</feature>
<feature type="compositionally biased region" description="Polar residues" evidence="2">
    <location>
        <begin position="296"/>
        <end position="318"/>
    </location>
</feature>
<dbReference type="GO" id="GO:1990758">
    <property type="term" value="P:mitotic sister chromatid biorientation"/>
    <property type="evidence" value="ECO:0007669"/>
    <property type="project" value="TreeGrafter"/>
</dbReference>
<gene>
    <name evidence="4" type="ORF">SYNPS1DRAFT_22222</name>
</gene>
<feature type="compositionally biased region" description="Polar residues" evidence="2">
    <location>
        <begin position="142"/>
        <end position="159"/>
    </location>
</feature>
<feature type="region of interest" description="Disordered" evidence="2">
    <location>
        <begin position="549"/>
        <end position="629"/>
    </location>
</feature>
<feature type="region of interest" description="Disordered" evidence="2">
    <location>
        <begin position="296"/>
        <end position="338"/>
    </location>
</feature>
<accession>A0A4P9Z2A8</accession>
<sequence>MTRRKSLDSSLHAQKQQQQSSSAANATAPATIAATGRRRSTLKKAPLRGILKSPMRDMTAPIHPTSFYGNSNDDADDDNTKDYGGSKTMNITNVERRLSRKSIGRRVSFAATARVRVIDRVDTPRSKQRAAMLVGNRRESFGSPQVSFTSDNSSFQSGVFSMPNLNTDGNDPDTNDDFNLHLSMTEDTTGQLSVASRTNSSISYEHTSAWQEEYEVQVNQLTSSSSASSSSPGSMLTTELDDDDDDDDDSEESDMSFASEMSMASPFTAVNQDSPLNNRRASMGVSSTMLRLQSMLSPNRSRNSPLAKSSPLRQSVLSDSPAHRRTNTPTSASIANDLLDDAINDDEEEEEDDDEDEEMTTMPLDEHSFGDMTMETTRCLGGIISQSQSQSTFDEDQTMELTRCVGDGIHEHAEAGSAPDSIQSFIAGEGEQPSEQNDAATAMDDEVTMEMTQCVGEGIKPHMPSINDVWMGAPSATATPDSTTMDLTRCVGDGIIGTSQNDEGGDEDDGQDDDEDMDLTEQYPSQVQQSAMMSNVEPSNDAELDGLWMHNEHMPSTPPPPSHAAIAAASTTPVTAPRPGTATQTPEKPAMPTKIEERDEKPSGEEQAASMAAPDAVHESPQPMTSSLMDTPRNRRIAAEIREALRMGTPGRLTPARPRKVELRSPRTLERRARTPGSAKLRSSIASRLSASYSLRSSFIAQSNANLSAMGLEQNDLNSLSMLQLEQSQTGTMDNVTQALNAVLNGDTADLFNITAPLLSNDTTTTLAQTDKADTTTTTRHTTHDLTKIAIRDFLSLAGINFMDNLTTTNRRLTLMPEVVNAKATPSDRVISLITVTPLAELYEFYCTEFQVFIENTKSSNVKIEAHLSANNPPIVKQYMSSSPEGRAALELNKSYAKAQTMHMLYQWRGQLLHPVASTLQGHLENLNYDERVLKEVDQQVRPMLPSIKERHKQVRDKLEKLKARKKELDQCDADQIAQLKEAIEEQNFRDNLTKIETEKQTLSTELEQAIAAAKATCSAARHATKQDLDDVQTHYELVSNAFGCQFIKMDANAMTISYQDRYQLQVHYRLQQITCTPNEQHLASMPWWDVLRPIMPNGVVSKFTTKTLKRTLQHALHSLAQLDAFLDDISTLHRRHQVEAIEVSPDASRCLISARTMDRTGKMHIGLQFSVTMPFESTGMPQWKVLADLCSVNPADIAQHIDAQVGASAMFRQLTGIMDAVRASVH</sequence>
<dbReference type="GO" id="GO:0000776">
    <property type="term" value="C:kinetochore"/>
    <property type="evidence" value="ECO:0007669"/>
    <property type="project" value="TreeGrafter"/>
</dbReference>
<feature type="region of interest" description="Disordered" evidence="2">
    <location>
        <begin position="492"/>
        <end position="518"/>
    </location>
</feature>
<evidence type="ECO:0000313" key="5">
    <source>
        <dbReference type="Proteomes" id="UP000278143"/>
    </source>
</evidence>
<organism evidence="4 5">
    <name type="scientific">Syncephalis pseudoplumigaleata</name>
    <dbReference type="NCBI Taxonomy" id="1712513"/>
    <lineage>
        <taxon>Eukaryota</taxon>
        <taxon>Fungi</taxon>
        <taxon>Fungi incertae sedis</taxon>
        <taxon>Zoopagomycota</taxon>
        <taxon>Zoopagomycotina</taxon>
        <taxon>Zoopagomycetes</taxon>
        <taxon>Zoopagales</taxon>
        <taxon>Piptocephalidaceae</taxon>
        <taxon>Syncephalis</taxon>
    </lineage>
</organism>
<feature type="compositionally biased region" description="Low complexity" evidence="2">
    <location>
        <begin position="223"/>
        <end position="238"/>
    </location>
</feature>
<protein>
    <submittedName>
        <fullName evidence="4">Spc7 kinetochore protein-domain-containing protein</fullName>
    </submittedName>
</protein>
<reference evidence="5" key="1">
    <citation type="journal article" date="2018" name="Nat. Microbiol.">
        <title>Leveraging single-cell genomics to expand the fungal tree of life.</title>
        <authorList>
            <person name="Ahrendt S.R."/>
            <person name="Quandt C.A."/>
            <person name="Ciobanu D."/>
            <person name="Clum A."/>
            <person name="Salamov A."/>
            <person name="Andreopoulos B."/>
            <person name="Cheng J.F."/>
            <person name="Woyke T."/>
            <person name="Pelin A."/>
            <person name="Henrissat B."/>
            <person name="Reynolds N.K."/>
            <person name="Benny G.L."/>
            <person name="Smith M.E."/>
            <person name="James T.Y."/>
            <person name="Grigoriev I.V."/>
        </authorList>
    </citation>
    <scope>NUCLEOTIDE SEQUENCE [LARGE SCALE GENOMIC DNA]</scope>
    <source>
        <strain evidence="5">Benny S71-1</strain>
    </source>
</reference>
<feature type="compositionally biased region" description="Low complexity" evidence="2">
    <location>
        <begin position="9"/>
        <end position="35"/>
    </location>
</feature>
<dbReference type="GO" id="GO:0034501">
    <property type="term" value="P:protein localization to kinetochore"/>
    <property type="evidence" value="ECO:0007669"/>
    <property type="project" value="TreeGrafter"/>
</dbReference>
<keyword evidence="5" id="KW-1185">Reference proteome</keyword>
<dbReference type="Proteomes" id="UP000278143">
    <property type="component" value="Unassembled WGS sequence"/>
</dbReference>
<dbReference type="EMBL" id="KZ989576">
    <property type="protein sequence ID" value="RKP25911.1"/>
    <property type="molecule type" value="Genomic_DNA"/>
</dbReference>
<feature type="coiled-coil region" evidence="1">
    <location>
        <begin position="945"/>
        <end position="1013"/>
    </location>
</feature>
<name>A0A4P9Z2A8_9FUNG</name>
<feature type="compositionally biased region" description="Low complexity" evidence="2">
    <location>
        <begin position="563"/>
        <end position="579"/>
    </location>
</feature>